<dbReference type="EMBL" id="JACGWW010000003">
    <property type="protein sequence ID" value="MBA8814047.1"/>
    <property type="molecule type" value="Genomic_DNA"/>
</dbReference>
<dbReference type="GO" id="GO:0004252">
    <property type="term" value="F:serine-type endopeptidase activity"/>
    <property type="evidence" value="ECO:0007669"/>
    <property type="project" value="UniProtKB-UniRule"/>
</dbReference>
<dbReference type="PRINTS" id="PR00723">
    <property type="entry name" value="SUBTILISIN"/>
</dbReference>
<protein>
    <submittedName>
        <fullName evidence="13">Subtilisin family serine protease</fullName>
    </submittedName>
</protein>
<sequence length="887" mass="88067">MITSTRRRRVRLGAALTLAGALVLAPVTAFAAEPGADAPTTTGAEEAQRTTETGAVVESPAPSDTAASTPAADPADPSGTPASTPAAEAPAADATEDAAEAPAPAETPVADATEDAPDAPAPAETPAATDETAGADALAAGELMNYVVNVDPTEPATAAARDAVVAAGGVVLMSYPEIGVVTAQSTDDGFLDAIRASSGVQSAGPTRQAAVTEGAVPTGWAGGTLAIDRPRAEGGATAAPLESQQWDMTAIGAPEARSIEPGDSDVLVGVLDSGIDITHPDLATQVDPAASVGCSVNGIPDQDVSAWVPVDDSESHGSHVAGTIGADADGQGITGIAPGVTLASVKVVNYDGFIYPEYALCGFMWAAAEGMDVTNNSYYVDPWAFWCEGQPEQQPALDAVEKAVAWSQQQGVLNVAAAGNEDYDLANKTTESTSPDDGVYDAEGNHVSGPRIIEDRDVSQGCVDLPAGVDGVVTVASVAQQPDGSVAKSSFSNYGEGEIDIAAPGSAILSTVFGGRYDVYSGTSMASPHVAGVAALLASVHPDASPAELQALLTSQATDLGDTELYGAGLVDAFAAVTEDLDLGPIAAVADGTIQAGVPFRLRGANLTPGDVFALSIATDGGTQPVASLDSVSVDENGDLDAIVTVPPETPTGPAVLSPLGGATTAPFTVLVTVTAPLAGPVVTSPAQGAELEPGTVAVTGTGVPAARIQVVLATSGGDMLRSDDVSVTADSAAAALAAPASTPFDPERSLTFGETFVDAAGDWSIDFTSVPAGDYIVAGQGFLADDSVTLTGPAVGFSVVGDAAAVPDPSAPPAVDVPAGDVPPVVVPAGGPTALAYTGSESTPVMGAAAALVLAGLAFTVAAAVRRRRPRAEEARVGSVADRTTD</sequence>
<evidence type="ECO:0000256" key="4">
    <source>
        <dbReference type="ARBA" id="ARBA00022825"/>
    </source>
</evidence>
<feature type="region of interest" description="Disordered" evidence="8">
    <location>
        <begin position="35"/>
        <end position="131"/>
    </location>
</feature>
<feature type="active site" description="Charge relay system" evidence="5 6">
    <location>
        <position position="316"/>
    </location>
</feature>
<feature type="transmembrane region" description="Helical" evidence="9">
    <location>
        <begin position="846"/>
        <end position="866"/>
    </location>
</feature>
<dbReference type="Gene3D" id="3.40.50.200">
    <property type="entry name" value="Peptidase S8/S53 domain"/>
    <property type="match status" value="1"/>
</dbReference>
<dbReference type="InterPro" id="IPR023827">
    <property type="entry name" value="Peptidase_S8_Asp-AS"/>
</dbReference>
<dbReference type="Pfam" id="PF00082">
    <property type="entry name" value="Peptidase_S8"/>
    <property type="match status" value="1"/>
</dbReference>
<dbReference type="PANTHER" id="PTHR43806:SF11">
    <property type="entry name" value="CEREVISIN-RELATED"/>
    <property type="match status" value="1"/>
</dbReference>
<dbReference type="PROSITE" id="PS51892">
    <property type="entry name" value="SUBTILASE"/>
    <property type="match status" value="1"/>
</dbReference>
<feature type="compositionally biased region" description="Low complexity" evidence="8">
    <location>
        <begin position="100"/>
        <end position="111"/>
    </location>
</feature>
<accession>A0A7W3PJP6</accession>
<comment type="similarity">
    <text evidence="1 6 7">Belongs to the peptidase S8 family.</text>
</comment>
<dbReference type="PROSITE" id="PS00138">
    <property type="entry name" value="SUBTILASE_SER"/>
    <property type="match status" value="1"/>
</dbReference>
<keyword evidence="9" id="KW-0472">Membrane</keyword>
<dbReference type="InterPro" id="IPR023828">
    <property type="entry name" value="Peptidase_S8_Ser-AS"/>
</dbReference>
<dbReference type="PROSITE" id="PS00136">
    <property type="entry name" value="SUBTILASE_ASP"/>
    <property type="match status" value="1"/>
</dbReference>
<evidence type="ECO:0000256" key="6">
    <source>
        <dbReference type="PROSITE-ProRule" id="PRU01240"/>
    </source>
</evidence>
<name>A0A7W3PJP6_9MICO</name>
<keyword evidence="14" id="KW-1185">Reference proteome</keyword>
<evidence type="ECO:0000256" key="8">
    <source>
        <dbReference type="SAM" id="MobiDB-lite"/>
    </source>
</evidence>
<feature type="active site" description="Charge relay system" evidence="5 6">
    <location>
        <position position="524"/>
    </location>
</feature>
<keyword evidence="2 6" id="KW-0645">Protease</keyword>
<dbReference type="PROSITE" id="PS00137">
    <property type="entry name" value="SUBTILASE_HIS"/>
    <property type="match status" value="1"/>
</dbReference>
<keyword evidence="3 6" id="KW-0378">Hydrolase</keyword>
<feature type="active site" description="Charge relay system" evidence="5 6">
    <location>
        <position position="272"/>
    </location>
</feature>
<evidence type="ECO:0000313" key="15">
    <source>
        <dbReference type="Proteomes" id="UP000522688"/>
    </source>
</evidence>
<dbReference type="InterPro" id="IPR000209">
    <property type="entry name" value="Peptidase_S8/S53_dom"/>
</dbReference>
<dbReference type="Proteomes" id="UP000522688">
    <property type="component" value="Unassembled WGS sequence"/>
</dbReference>
<evidence type="ECO:0000256" key="10">
    <source>
        <dbReference type="SAM" id="SignalP"/>
    </source>
</evidence>
<evidence type="ECO:0000256" key="9">
    <source>
        <dbReference type="SAM" id="Phobius"/>
    </source>
</evidence>
<evidence type="ECO:0000256" key="7">
    <source>
        <dbReference type="RuleBase" id="RU003355"/>
    </source>
</evidence>
<organism evidence="13 15">
    <name type="scientific">Frigoribacterium faeni</name>
    <dbReference type="NCBI Taxonomy" id="145483"/>
    <lineage>
        <taxon>Bacteria</taxon>
        <taxon>Bacillati</taxon>
        <taxon>Actinomycetota</taxon>
        <taxon>Actinomycetes</taxon>
        <taxon>Micrococcales</taxon>
        <taxon>Microbacteriaceae</taxon>
        <taxon>Frigoribacterium</taxon>
    </lineage>
</organism>
<keyword evidence="10" id="KW-0732">Signal</keyword>
<dbReference type="EMBL" id="BJUV01000007">
    <property type="protein sequence ID" value="GEK82639.1"/>
    <property type="molecule type" value="Genomic_DNA"/>
</dbReference>
<dbReference type="Proteomes" id="UP000321154">
    <property type="component" value="Unassembled WGS sequence"/>
</dbReference>
<dbReference type="PANTHER" id="PTHR43806">
    <property type="entry name" value="PEPTIDASE S8"/>
    <property type="match status" value="1"/>
</dbReference>
<dbReference type="GO" id="GO:0006508">
    <property type="term" value="P:proteolysis"/>
    <property type="evidence" value="ECO:0007669"/>
    <property type="project" value="UniProtKB-KW"/>
</dbReference>
<dbReference type="InterPro" id="IPR022398">
    <property type="entry name" value="Peptidase_S8_His-AS"/>
</dbReference>
<keyword evidence="9" id="KW-0812">Transmembrane</keyword>
<feature type="signal peptide" evidence="10">
    <location>
        <begin position="1"/>
        <end position="31"/>
    </location>
</feature>
<dbReference type="SUPFAM" id="SSF52743">
    <property type="entry name" value="Subtilisin-like"/>
    <property type="match status" value="1"/>
</dbReference>
<reference evidence="13 15" key="2">
    <citation type="submission" date="2020-07" db="EMBL/GenBank/DDBJ databases">
        <title>Sequencing the genomes of 1000 actinobacteria strains.</title>
        <authorList>
            <person name="Klenk H.-P."/>
        </authorList>
    </citation>
    <scope>NUCLEOTIDE SEQUENCE [LARGE SCALE GENOMIC DNA]</scope>
    <source>
        <strain evidence="13 15">DSM 10309</strain>
    </source>
</reference>
<dbReference type="InterPro" id="IPR015500">
    <property type="entry name" value="Peptidase_S8_subtilisin-rel"/>
</dbReference>
<reference evidence="12 14" key="1">
    <citation type="submission" date="2019-07" db="EMBL/GenBank/DDBJ databases">
        <title>Whole genome shotgun sequence of Frigoribacterium faeni NBRC 103066.</title>
        <authorList>
            <person name="Hosoyama A."/>
            <person name="Uohara A."/>
            <person name="Ohji S."/>
            <person name="Ichikawa N."/>
        </authorList>
    </citation>
    <scope>NUCLEOTIDE SEQUENCE [LARGE SCALE GENOMIC DNA]</scope>
    <source>
        <strain evidence="12 14">NBRC 103066</strain>
    </source>
</reference>
<proteinExistence type="inferred from homology"/>
<keyword evidence="4 6" id="KW-0720">Serine protease</keyword>
<evidence type="ECO:0000313" key="13">
    <source>
        <dbReference type="EMBL" id="MBA8814047.1"/>
    </source>
</evidence>
<evidence type="ECO:0000259" key="11">
    <source>
        <dbReference type="Pfam" id="PF00082"/>
    </source>
</evidence>
<gene>
    <name evidence="13" type="ORF">FB463_002313</name>
    <name evidence="12" type="ORF">FFA01_09480</name>
</gene>
<dbReference type="RefSeq" id="WP_146853517.1">
    <property type="nucleotide sequence ID" value="NZ_BAAAHR010000006.1"/>
</dbReference>
<feature type="domain" description="Peptidase S8/S53" evidence="11">
    <location>
        <begin position="264"/>
        <end position="569"/>
    </location>
</feature>
<keyword evidence="9" id="KW-1133">Transmembrane helix</keyword>
<dbReference type="InterPro" id="IPR036852">
    <property type="entry name" value="Peptidase_S8/S53_dom_sf"/>
</dbReference>
<evidence type="ECO:0000313" key="12">
    <source>
        <dbReference type="EMBL" id="GEK82639.1"/>
    </source>
</evidence>
<dbReference type="AlphaFoldDB" id="A0A7W3PJP6"/>
<feature type="compositionally biased region" description="Low complexity" evidence="8">
    <location>
        <begin position="121"/>
        <end position="131"/>
    </location>
</feature>
<evidence type="ECO:0000256" key="2">
    <source>
        <dbReference type="ARBA" id="ARBA00022670"/>
    </source>
</evidence>
<evidence type="ECO:0000256" key="1">
    <source>
        <dbReference type="ARBA" id="ARBA00011073"/>
    </source>
</evidence>
<dbReference type="PROSITE" id="PS51318">
    <property type="entry name" value="TAT"/>
    <property type="match status" value="1"/>
</dbReference>
<dbReference type="InterPro" id="IPR006311">
    <property type="entry name" value="TAT_signal"/>
</dbReference>
<evidence type="ECO:0000256" key="5">
    <source>
        <dbReference type="PIRSR" id="PIRSR615500-1"/>
    </source>
</evidence>
<evidence type="ECO:0000256" key="3">
    <source>
        <dbReference type="ARBA" id="ARBA00022801"/>
    </source>
</evidence>
<feature type="chain" id="PRO_5031310893" evidence="10">
    <location>
        <begin position="32"/>
        <end position="887"/>
    </location>
</feature>
<dbReference type="InterPro" id="IPR050131">
    <property type="entry name" value="Peptidase_S8_subtilisin-like"/>
</dbReference>
<feature type="compositionally biased region" description="Low complexity" evidence="8">
    <location>
        <begin position="59"/>
        <end position="93"/>
    </location>
</feature>
<dbReference type="OrthoDB" id="9813435at2"/>
<evidence type="ECO:0000313" key="14">
    <source>
        <dbReference type="Proteomes" id="UP000321154"/>
    </source>
</evidence>
<comment type="caution">
    <text evidence="13">The sequence shown here is derived from an EMBL/GenBank/DDBJ whole genome shotgun (WGS) entry which is preliminary data.</text>
</comment>